<dbReference type="InterPro" id="IPR050344">
    <property type="entry name" value="Peptidase_M1_aminopeptidases"/>
</dbReference>
<evidence type="ECO:0000256" key="6">
    <source>
        <dbReference type="ARBA" id="ARBA00022833"/>
    </source>
</evidence>
<keyword evidence="16" id="KW-1185">Reference proteome</keyword>
<comment type="cofactor">
    <cofactor evidence="9 11">
        <name>Zn(2+)</name>
        <dbReference type="ChEBI" id="CHEBI:29105"/>
    </cofactor>
    <text evidence="9 11">Binds 1 zinc ion per subunit.</text>
</comment>
<feature type="active site" description="Proton acceptor" evidence="8">
    <location>
        <position position="315"/>
    </location>
</feature>
<evidence type="ECO:0000259" key="14">
    <source>
        <dbReference type="Pfam" id="PF17900"/>
    </source>
</evidence>
<dbReference type="PRINTS" id="PR00756">
    <property type="entry name" value="ALADIPTASE"/>
</dbReference>
<dbReference type="Gene3D" id="1.25.50.20">
    <property type="match status" value="1"/>
</dbReference>
<keyword evidence="2 11" id="KW-0031">Aminopeptidase</keyword>
<evidence type="ECO:0000256" key="7">
    <source>
        <dbReference type="ARBA" id="ARBA00023049"/>
    </source>
</evidence>
<feature type="domain" description="ERAP1-like C-terminal" evidence="13">
    <location>
        <begin position="530"/>
        <end position="841"/>
    </location>
</feature>
<dbReference type="InterPro" id="IPR042097">
    <property type="entry name" value="Aminopeptidase_N-like_N_sf"/>
</dbReference>
<protein>
    <recommendedName>
        <fullName evidence="11">Aminopeptidase</fullName>
        <ecNumber evidence="11">3.4.11.-</ecNumber>
    </recommendedName>
</protein>
<feature type="binding site" evidence="9">
    <location>
        <position position="314"/>
    </location>
    <ligand>
        <name>Zn(2+)</name>
        <dbReference type="ChEBI" id="CHEBI:29105"/>
        <note>catalytic</note>
    </ligand>
</feature>
<name>A0A6G0WLY1_9STRA</name>
<dbReference type="VEuPathDB" id="FungiDB:AeMF1_006935"/>
<evidence type="ECO:0000313" key="15">
    <source>
        <dbReference type="EMBL" id="KAF0728296.1"/>
    </source>
</evidence>
<dbReference type="EMBL" id="VJMJ01000179">
    <property type="protein sequence ID" value="KAF0728296.1"/>
    <property type="molecule type" value="Genomic_DNA"/>
</dbReference>
<evidence type="ECO:0000256" key="8">
    <source>
        <dbReference type="PIRSR" id="PIRSR634016-1"/>
    </source>
</evidence>
<dbReference type="GO" id="GO:0070006">
    <property type="term" value="F:metalloaminopeptidase activity"/>
    <property type="evidence" value="ECO:0007669"/>
    <property type="project" value="TreeGrafter"/>
</dbReference>
<dbReference type="PANTHER" id="PTHR11533:SF174">
    <property type="entry name" value="PUROMYCIN-SENSITIVE AMINOPEPTIDASE-RELATED"/>
    <property type="match status" value="1"/>
</dbReference>
<dbReference type="InterPro" id="IPR034016">
    <property type="entry name" value="M1_APN-typ"/>
</dbReference>
<reference evidence="15 16" key="1">
    <citation type="submission" date="2019-07" db="EMBL/GenBank/DDBJ databases">
        <title>Genomics analysis of Aphanomyces spp. identifies a new class of oomycete effector associated with host adaptation.</title>
        <authorList>
            <person name="Gaulin E."/>
        </authorList>
    </citation>
    <scope>NUCLEOTIDE SEQUENCE [LARGE SCALE GENOMIC DNA]</scope>
    <source>
        <strain evidence="15 16">ATCC 201684</strain>
    </source>
</reference>
<dbReference type="Gene3D" id="2.60.40.1730">
    <property type="entry name" value="tricorn interacting facor f3 domain"/>
    <property type="match status" value="1"/>
</dbReference>
<keyword evidence="6 9" id="KW-0862">Zinc</keyword>
<dbReference type="InterPro" id="IPR001930">
    <property type="entry name" value="Peptidase_M1"/>
</dbReference>
<dbReference type="Proteomes" id="UP000481153">
    <property type="component" value="Unassembled WGS sequence"/>
</dbReference>
<dbReference type="InterPro" id="IPR014782">
    <property type="entry name" value="Peptidase_M1_dom"/>
</dbReference>
<dbReference type="InterPro" id="IPR024571">
    <property type="entry name" value="ERAP1-like_C_dom"/>
</dbReference>
<dbReference type="Pfam" id="PF11838">
    <property type="entry name" value="ERAP1_C"/>
    <property type="match status" value="1"/>
</dbReference>
<dbReference type="GO" id="GO:0016020">
    <property type="term" value="C:membrane"/>
    <property type="evidence" value="ECO:0007669"/>
    <property type="project" value="TreeGrafter"/>
</dbReference>
<dbReference type="Gene3D" id="1.10.390.10">
    <property type="entry name" value="Neutral Protease Domain 2"/>
    <property type="match status" value="1"/>
</dbReference>
<dbReference type="PANTHER" id="PTHR11533">
    <property type="entry name" value="PROTEASE M1 ZINC METALLOPROTEASE"/>
    <property type="match status" value="1"/>
</dbReference>
<dbReference type="SUPFAM" id="SSF55486">
    <property type="entry name" value="Metalloproteases ('zincins'), catalytic domain"/>
    <property type="match status" value="1"/>
</dbReference>
<dbReference type="GO" id="GO:0005615">
    <property type="term" value="C:extracellular space"/>
    <property type="evidence" value="ECO:0007669"/>
    <property type="project" value="TreeGrafter"/>
</dbReference>
<sequence length="862" mass="96776">MTTQKQEFARLPTAVKPVKYTVDYDVIDLDRFRFEGNERIDIAIVEATSTITCHAVELWVHSVSLTTQDGKTIACAEIRHVDKDESVTFVFPETLAAGTTAVLSLRFHGILNDKLKGFYRSQYTQDGESRTMAVTQFEACDARRALVCWDEPAIKAKFQISMVTRPDREAISNTPVVSTCVRTSKSNPNIQEKHWQFAETPIMSTYLLAMVVGEFDFVSDYTKEGVLVRVYTPVGHSERGRFALRVGTECLSFFTAKFGIPYPLAKLDMLAIPDFAAGAMENWGVVTYREARLLIDDKASSLSQKTATARTVCHELAHQWFGNLVTMEWWTELWLNEGFARFMEFEAVHDIFPEWNVWGTFVQDITLGTAMEKDAMVSSHPIEVVVHHPDEVDQIFDVISYAKGASVIRMLANFIGIDKFYIGMHNYLTQFAYGNAKTVDLWQALEAASGAKITAMAHTWTTQTGFPVVTVSKNADGSLSLTQQRFLSNGPEDTTSKWDIPLTFLTSSGRHNAGIWTADQASFKIAGDSWVKLNADHTAFYLVNYPSELWQALKAPVASLTLNKLDRVSLLHSAFVLARAGLLPVTEALDFSQAYANEPEYLVWKELSQSLSVYLRLFNKETWFPKFQEYLQRLYKSVMTDLTWEKKSTDVEITSNFRRDVISMLGAAKEPSTIAEATARFRAAVAQPSSLSADLRSIVYSINARNTATPEDDFAYLQSIYLKSDFIEEKLNVLSALGRFVPENIKIRALDWAVQHVRSQDIQYVFGSVGNSDSNVSWKYVQDNWAALSAKYSGVVLGRIVCASIVGFQSEQDAANVDAFLRDKPKAAYARPLESTMEKIRTRAAMYSRDVATLAAWINSAL</sequence>
<dbReference type="GO" id="GO:0042277">
    <property type="term" value="F:peptide binding"/>
    <property type="evidence" value="ECO:0007669"/>
    <property type="project" value="TreeGrafter"/>
</dbReference>
<accession>A0A6G0WLY1</accession>
<dbReference type="Gene3D" id="2.60.40.1910">
    <property type="match status" value="1"/>
</dbReference>
<evidence type="ECO:0000256" key="4">
    <source>
        <dbReference type="ARBA" id="ARBA00022723"/>
    </source>
</evidence>
<organism evidence="15 16">
    <name type="scientific">Aphanomyces euteiches</name>
    <dbReference type="NCBI Taxonomy" id="100861"/>
    <lineage>
        <taxon>Eukaryota</taxon>
        <taxon>Sar</taxon>
        <taxon>Stramenopiles</taxon>
        <taxon>Oomycota</taxon>
        <taxon>Saprolegniomycetes</taxon>
        <taxon>Saprolegniales</taxon>
        <taxon>Verrucalvaceae</taxon>
        <taxon>Aphanomyces</taxon>
    </lineage>
</organism>
<evidence type="ECO:0000256" key="2">
    <source>
        <dbReference type="ARBA" id="ARBA00022438"/>
    </source>
</evidence>
<dbReference type="FunFam" id="1.10.390.10:FF:000001">
    <property type="entry name" value="Aminopeptidase"/>
    <property type="match status" value="1"/>
</dbReference>
<feature type="domain" description="Aminopeptidase N-like N-terminal" evidence="14">
    <location>
        <begin position="17"/>
        <end position="207"/>
    </location>
</feature>
<evidence type="ECO:0000256" key="1">
    <source>
        <dbReference type="ARBA" id="ARBA00010136"/>
    </source>
</evidence>
<comment type="similarity">
    <text evidence="1 11">Belongs to the peptidase M1 family.</text>
</comment>
<dbReference type="InterPro" id="IPR027268">
    <property type="entry name" value="Peptidase_M4/M1_CTD_sf"/>
</dbReference>
<feature type="domain" description="Peptidase M1 membrane alanine aminopeptidase" evidence="12">
    <location>
        <begin position="242"/>
        <end position="460"/>
    </location>
</feature>
<dbReference type="SUPFAM" id="SSF63737">
    <property type="entry name" value="Leukotriene A4 hydrolase N-terminal domain"/>
    <property type="match status" value="1"/>
</dbReference>
<gene>
    <name evidence="15" type="ORF">Ae201684_013847</name>
</gene>
<evidence type="ECO:0000256" key="11">
    <source>
        <dbReference type="RuleBase" id="RU364040"/>
    </source>
</evidence>
<evidence type="ECO:0000256" key="3">
    <source>
        <dbReference type="ARBA" id="ARBA00022670"/>
    </source>
</evidence>
<dbReference type="CDD" id="cd09601">
    <property type="entry name" value="M1_APN-Q_like"/>
    <property type="match status" value="1"/>
</dbReference>
<feature type="binding site" evidence="9">
    <location>
        <position position="318"/>
    </location>
    <ligand>
        <name>Zn(2+)</name>
        <dbReference type="ChEBI" id="CHEBI:29105"/>
        <note>catalytic</note>
    </ligand>
</feature>
<keyword evidence="3 11" id="KW-0645">Protease</keyword>
<evidence type="ECO:0000313" key="16">
    <source>
        <dbReference type="Proteomes" id="UP000481153"/>
    </source>
</evidence>
<dbReference type="GO" id="GO:0005737">
    <property type="term" value="C:cytoplasm"/>
    <property type="evidence" value="ECO:0007669"/>
    <property type="project" value="TreeGrafter"/>
</dbReference>
<proteinExistence type="inferred from homology"/>
<evidence type="ECO:0000259" key="12">
    <source>
        <dbReference type="Pfam" id="PF01433"/>
    </source>
</evidence>
<comment type="caution">
    <text evidence="15">The sequence shown here is derived from an EMBL/GenBank/DDBJ whole genome shotgun (WGS) entry which is preliminary data.</text>
</comment>
<feature type="site" description="Transition state stabilizer" evidence="10">
    <location>
        <position position="401"/>
    </location>
</feature>
<dbReference type="Pfam" id="PF01433">
    <property type="entry name" value="Peptidase_M1"/>
    <property type="match status" value="1"/>
</dbReference>
<dbReference type="GO" id="GO:0006508">
    <property type="term" value="P:proteolysis"/>
    <property type="evidence" value="ECO:0007669"/>
    <property type="project" value="UniProtKB-KW"/>
</dbReference>
<dbReference type="GO" id="GO:0043171">
    <property type="term" value="P:peptide catabolic process"/>
    <property type="evidence" value="ECO:0007669"/>
    <property type="project" value="TreeGrafter"/>
</dbReference>
<dbReference type="Pfam" id="PF17900">
    <property type="entry name" value="Peptidase_M1_N"/>
    <property type="match status" value="1"/>
</dbReference>
<dbReference type="InterPro" id="IPR045357">
    <property type="entry name" value="Aminopeptidase_N-like_N"/>
</dbReference>
<evidence type="ECO:0000256" key="10">
    <source>
        <dbReference type="PIRSR" id="PIRSR634016-4"/>
    </source>
</evidence>
<evidence type="ECO:0000259" key="13">
    <source>
        <dbReference type="Pfam" id="PF11838"/>
    </source>
</evidence>
<keyword evidence="5 11" id="KW-0378">Hydrolase</keyword>
<dbReference type="EC" id="3.4.11.-" evidence="11"/>
<evidence type="ECO:0000256" key="5">
    <source>
        <dbReference type="ARBA" id="ARBA00022801"/>
    </source>
</evidence>
<dbReference type="FunFam" id="2.60.40.1730:FF:000002">
    <property type="entry name" value="Aminopeptidase"/>
    <property type="match status" value="1"/>
</dbReference>
<evidence type="ECO:0000256" key="9">
    <source>
        <dbReference type="PIRSR" id="PIRSR634016-3"/>
    </source>
</evidence>
<keyword evidence="7 11" id="KW-0482">Metalloprotease</keyword>
<feature type="binding site" evidence="9">
    <location>
        <position position="337"/>
    </location>
    <ligand>
        <name>Zn(2+)</name>
        <dbReference type="ChEBI" id="CHEBI:29105"/>
        <note>catalytic</note>
    </ligand>
</feature>
<dbReference type="GO" id="GO:0008270">
    <property type="term" value="F:zinc ion binding"/>
    <property type="evidence" value="ECO:0007669"/>
    <property type="project" value="UniProtKB-UniRule"/>
</dbReference>
<keyword evidence="4 9" id="KW-0479">Metal-binding</keyword>
<dbReference type="AlphaFoldDB" id="A0A6G0WLY1"/>